<gene>
    <name evidence="1" type="ORF">DARMORV10_C09P71180.1</name>
</gene>
<name>A0A816JKY7_BRANA</name>
<dbReference type="AlphaFoldDB" id="A0A816JKY7"/>
<feature type="non-terminal residue" evidence="1">
    <location>
        <position position="118"/>
    </location>
</feature>
<evidence type="ECO:0000313" key="1">
    <source>
        <dbReference type="EMBL" id="CAF1790248.1"/>
    </source>
</evidence>
<feature type="non-terminal residue" evidence="1">
    <location>
        <position position="1"/>
    </location>
</feature>
<dbReference type="Proteomes" id="UP001295469">
    <property type="component" value="Chromosome C09"/>
</dbReference>
<proteinExistence type="predicted"/>
<sequence>LDKLTTYGSNLGINEHSNKNVSTIKETMACQAEVHVPDCLRLVVDNKGDRGKNYIDFHFLIILSIMRLQLGKNEKKLILIIAEYKNYLTCIEGFPNTYLMLAESKNPNHELHVRAKAA</sequence>
<protein>
    <submittedName>
        <fullName evidence="1">(rape) hypothetical protein</fullName>
    </submittedName>
</protein>
<organism evidence="1">
    <name type="scientific">Brassica napus</name>
    <name type="common">Rape</name>
    <dbReference type="NCBI Taxonomy" id="3708"/>
    <lineage>
        <taxon>Eukaryota</taxon>
        <taxon>Viridiplantae</taxon>
        <taxon>Streptophyta</taxon>
        <taxon>Embryophyta</taxon>
        <taxon>Tracheophyta</taxon>
        <taxon>Spermatophyta</taxon>
        <taxon>Magnoliopsida</taxon>
        <taxon>eudicotyledons</taxon>
        <taxon>Gunneridae</taxon>
        <taxon>Pentapetalae</taxon>
        <taxon>rosids</taxon>
        <taxon>malvids</taxon>
        <taxon>Brassicales</taxon>
        <taxon>Brassicaceae</taxon>
        <taxon>Brassiceae</taxon>
        <taxon>Brassica</taxon>
    </lineage>
</organism>
<accession>A0A816JKY7</accession>
<dbReference type="EMBL" id="HG994373">
    <property type="protein sequence ID" value="CAF1790248.1"/>
    <property type="molecule type" value="Genomic_DNA"/>
</dbReference>
<reference evidence="1" key="1">
    <citation type="submission" date="2021-01" db="EMBL/GenBank/DDBJ databases">
        <authorList>
            <consortium name="Genoscope - CEA"/>
            <person name="William W."/>
        </authorList>
    </citation>
    <scope>NUCLEOTIDE SEQUENCE</scope>
</reference>